<dbReference type="PANTHER" id="PTHR35401">
    <property type="entry name" value="COPG FAMILY HELIX-TURN-HELIX PROTEIN-RELATED-RELATED"/>
    <property type="match status" value="1"/>
</dbReference>
<sequence length="231" mass="25756">MGNFGPYDRWQSASQFCRQAIARAMAARQYPGGPALRLRHGLACNIFGLLKRPPTSPHWPDHERQRTWQAVCTNTRPAQKKVPLWHHGAKLPRLHAVACARRGGKYVPSDERIVNPSRKMGDSRIALKEEHMAKPARTDDASGRGRITARLSAEKQEILRLAADLSDSTLNQFVVQSALSAAQQVIEKAEFIHAIKLSIDESKKLFALLGEPATPSESQKPTIKRVRTSEN</sequence>
<accession>A0ABN7ZNW9</accession>
<dbReference type="InterPro" id="IPR014795">
    <property type="entry name" value="TacA_1-like"/>
</dbReference>
<evidence type="ECO:0000313" key="4">
    <source>
        <dbReference type="Proteomes" id="UP000706525"/>
    </source>
</evidence>
<gene>
    <name evidence="3" type="ORF">LMG32289_06697</name>
</gene>
<proteinExistence type="inferred from homology"/>
<protein>
    <recommendedName>
        <fullName evidence="5">DUF1778 domain-containing protein</fullName>
    </recommendedName>
</protein>
<name>A0ABN7ZNW9_9BURK</name>
<dbReference type="PANTHER" id="PTHR35401:SF2">
    <property type="entry name" value="ABC-TYPE TRANSPORT SYSTEM"/>
    <property type="match status" value="1"/>
</dbReference>
<evidence type="ECO:0000256" key="1">
    <source>
        <dbReference type="ARBA" id="ARBA00022649"/>
    </source>
</evidence>
<keyword evidence="4" id="KW-1185">Reference proteome</keyword>
<evidence type="ECO:0000313" key="3">
    <source>
        <dbReference type="EMBL" id="CAG9186938.1"/>
    </source>
</evidence>
<dbReference type="InterPro" id="IPR010985">
    <property type="entry name" value="Ribbon_hlx_hlx"/>
</dbReference>
<comment type="caution">
    <text evidence="3">The sequence shown here is derived from an EMBL/GenBank/DDBJ whole genome shotgun (WGS) entry which is preliminary data.</text>
</comment>
<dbReference type="SUPFAM" id="SSF47598">
    <property type="entry name" value="Ribbon-helix-helix"/>
    <property type="match status" value="1"/>
</dbReference>
<dbReference type="EMBL" id="CAJZAG010000022">
    <property type="protein sequence ID" value="CAG9186938.1"/>
    <property type="molecule type" value="Genomic_DNA"/>
</dbReference>
<dbReference type="Gene3D" id="1.20.5.780">
    <property type="entry name" value="Single helix bin"/>
    <property type="match status" value="1"/>
</dbReference>
<organism evidence="3 4">
    <name type="scientific">Cupriavidus pampae</name>
    <dbReference type="NCBI Taxonomy" id="659251"/>
    <lineage>
        <taxon>Bacteria</taxon>
        <taxon>Pseudomonadati</taxon>
        <taxon>Pseudomonadota</taxon>
        <taxon>Betaproteobacteria</taxon>
        <taxon>Burkholderiales</taxon>
        <taxon>Burkholderiaceae</taxon>
        <taxon>Cupriavidus</taxon>
    </lineage>
</organism>
<keyword evidence="1" id="KW-1277">Toxin-antitoxin system</keyword>
<evidence type="ECO:0008006" key="5">
    <source>
        <dbReference type="Google" id="ProtNLM"/>
    </source>
</evidence>
<comment type="similarity">
    <text evidence="2">Belongs to the TacA antitoxin family.</text>
</comment>
<dbReference type="Proteomes" id="UP000706525">
    <property type="component" value="Unassembled WGS sequence"/>
</dbReference>
<reference evidence="3 4" key="1">
    <citation type="submission" date="2021-08" db="EMBL/GenBank/DDBJ databases">
        <authorList>
            <person name="Peeters C."/>
        </authorList>
    </citation>
    <scope>NUCLEOTIDE SEQUENCE [LARGE SCALE GENOMIC DNA]</scope>
    <source>
        <strain evidence="3 4">LMG 32289</strain>
    </source>
</reference>
<dbReference type="Pfam" id="PF08681">
    <property type="entry name" value="TacA1"/>
    <property type="match status" value="1"/>
</dbReference>
<evidence type="ECO:0000256" key="2">
    <source>
        <dbReference type="ARBA" id="ARBA00049988"/>
    </source>
</evidence>